<reference evidence="2" key="1">
    <citation type="journal article" date="2023" name="Mol. Phylogenet. Evol.">
        <title>Genome-scale phylogeny and comparative genomics of the fungal order Sordariales.</title>
        <authorList>
            <person name="Hensen N."/>
            <person name="Bonometti L."/>
            <person name="Westerberg I."/>
            <person name="Brannstrom I.O."/>
            <person name="Guillou S."/>
            <person name="Cros-Aarteil S."/>
            <person name="Calhoun S."/>
            <person name="Haridas S."/>
            <person name="Kuo A."/>
            <person name="Mondo S."/>
            <person name="Pangilinan J."/>
            <person name="Riley R."/>
            <person name="LaButti K."/>
            <person name="Andreopoulos B."/>
            <person name="Lipzen A."/>
            <person name="Chen C."/>
            <person name="Yan M."/>
            <person name="Daum C."/>
            <person name="Ng V."/>
            <person name="Clum A."/>
            <person name="Steindorff A."/>
            <person name="Ohm R.A."/>
            <person name="Martin F."/>
            <person name="Silar P."/>
            <person name="Natvig D.O."/>
            <person name="Lalanne C."/>
            <person name="Gautier V."/>
            <person name="Ament-Velasquez S.L."/>
            <person name="Kruys A."/>
            <person name="Hutchinson M.I."/>
            <person name="Powell A.J."/>
            <person name="Barry K."/>
            <person name="Miller A.N."/>
            <person name="Grigoriev I.V."/>
            <person name="Debuchy R."/>
            <person name="Gladieux P."/>
            <person name="Hiltunen Thoren M."/>
            <person name="Johannesson H."/>
        </authorList>
    </citation>
    <scope>NUCLEOTIDE SEQUENCE</scope>
    <source>
        <strain evidence="2">PSN243</strain>
    </source>
</reference>
<dbReference type="AlphaFoldDB" id="A0AAV9GD46"/>
<keyword evidence="3" id="KW-1185">Reference proteome</keyword>
<dbReference type="Gene3D" id="3.50.50.100">
    <property type="match status" value="1"/>
</dbReference>
<proteinExistence type="predicted"/>
<organism evidence="2 3">
    <name type="scientific">Podospora aff. communis PSN243</name>
    <dbReference type="NCBI Taxonomy" id="3040156"/>
    <lineage>
        <taxon>Eukaryota</taxon>
        <taxon>Fungi</taxon>
        <taxon>Dikarya</taxon>
        <taxon>Ascomycota</taxon>
        <taxon>Pezizomycotina</taxon>
        <taxon>Sordariomycetes</taxon>
        <taxon>Sordariomycetidae</taxon>
        <taxon>Sordariales</taxon>
        <taxon>Podosporaceae</taxon>
        <taxon>Podospora</taxon>
    </lineage>
</organism>
<dbReference type="PANTHER" id="PTHR43735:SF24">
    <property type="entry name" value="NUCLEOTIDE-DISULPHIDE OXIDOREDUCTASE AMID-LIKE, PUTATIVE (AFU_ORTHOLOGUE AFUA_1G17180)-RELATED"/>
    <property type="match status" value="1"/>
</dbReference>
<accession>A0AAV9GD46</accession>
<dbReference type="Pfam" id="PF07992">
    <property type="entry name" value="Pyr_redox_2"/>
    <property type="match status" value="1"/>
</dbReference>
<feature type="domain" description="FAD/NAD(P)-binding" evidence="1">
    <location>
        <begin position="20"/>
        <end position="353"/>
    </location>
</feature>
<dbReference type="GO" id="GO:0004174">
    <property type="term" value="F:electron-transferring-flavoprotein dehydrogenase activity"/>
    <property type="evidence" value="ECO:0007669"/>
    <property type="project" value="TreeGrafter"/>
</dbReference>
<reference evidence="2" key="2">
    <citation type="submission" date="2023-05" db="EMBL/GenBank/DDBJ databases">
        <authorList>
            <consortium name="Lawrence Berkeley National Laboratory"/>
            <person name="Steindorff A."/>
            <person name="Hensen N."/>
            <person name="Bonometti L."/>
            <person name="Westerberg I."/>
            <person name="Brannstrom I.O."/>
            <person name="Guillou S."/>
            <person name="Cros-Aarteil S."/>
            <person name="Calhoun S."/>
            <person name="Haridas S."/>
            <person name="Kuo A."/>
            <person name="Mondo S."/>
            <person name="Pangilinan J."/>
            <person name="Riley R."/>
            <person name="Labutti K."/>
            <person name="Andreopoulos B."/>
            <person name="Lipzen A."/>
            <person name="Chen C."/>
            <person name="Yanf M."/>
            <person name="Daum C."/>
            <person name="Ng V."/>
            <person name="Clum A."/>
            <person name="Ohm R."/>
            <person name="Martin F."/>
            <person name="Silar P."/>
            <person name="Natvig D."/>
            <person name="Lalanne C."/>
            <person name="Gautier V."/>
            <person name="Ament-Velasquez S.L."/>
            <person name="Kruys A."/>
            <person name="Hutchinson M.I."/>
            <person name="Powell A.J."/>
            <person name="Barry K."/>
            <person name="Miller A.N."/>
            <person name="Grigoriev I.V."/>
            <person name="Debuchy R."/>
            <person name="Gladieux P."/>
            <person name="Thoren M.H."/>
            <person name="Johannesson H."/>
        </authorList>
    </citation>
    <scope>NUCLEOTIDE SEQUENCE</scope>
    <source>
        <strain evidence="2">PSN243</strain>
    </source>
</reference>
<comment type="caution">
    <text evidence="2">The sequence shown here is derived from an EMBL/GenBank/DDBJ whole genome shotgun (WGS) entry which is preliminary data.</text>
</comment>
<dbReference type="PRINTS" id="PR00368">
    <property type="entry name" value="FADPNR"/>
</dbReference>
<dbReference type="SUPFAM" id="SSF51905">
    <property type="entry name" value="FAD/NAD(P)-binding domain"/>
    <property type="match status" value="2"/>
</dbReference>
<protein>
    <submittedName>
        <fullName evidence="2">Apoptosis-inducing factor 2</fullName>
    </submittedName>
</protein>
<dbReference type="PRINTS" id="PR00411">
    <property type="entry name" value="PNDRDTASEI"/>
</dbReference>
<dbReference type="GO" id="GO:0005737">
    <property type="term" value="C:cytoplasm"/>
    <property type="evidence" value="ECO:0007669"/>
    <property type="project" value="TreeGrafter"/>
</dbReference>
<evidence type="ECO:0000313" key="2">
    <source>
        <dbReference type="EMBL" id="KAK4445071.1"/>
    </source>
</evidence>
<dbReference type="InterPro" id="IPR036188">
    <property type="entry name" value="FAD/NAD-bd_sf"/>
</dbReference>
<dbReference type="InterPro" id="IPR023753">
    <property type="entry name" value="FAD/NAD-binding_dom"/>
</dbReference>
<dbReference type="PANTHER" id="PTHR43735">
    <property type="entry name" value="APOPTOSIS-INDUCING FACTOR 1"/>
    <property type="match status" value="1"/>
</dbReference>
<evidence type="ECO:0000313" key="3">
    <source>
        <dbReference type="Proteomes" id="UP001321760"/>
    </source>
</evidence>
<sequence length="463" mass="49748">MDSTTGLPVVVDSTAPLPPFKVLVVGGSYGGLSAALNIQDLCCGKAPRCGEPPKEGEPPLEKFQVAVDITVVDERDGFYHLIGTPLALADEKYAEKAWVRYEDIAALRPPRSSSRENIRVLQGSVTSIDTERKSATFVAQDDKQSSELEYDYLVAASGLRRAWPAAPQSQRKKQFLSEAAGHIRTSKAATHGVVVVGGGAVGIEIAAELKTVHPHLKVTLVHSRDTLLSSEPLPDEVKARSLQLLQESGVETLLSHRLLSATPESTPSPQGTPKHAIRLHFTNSHTLLTSKLITAISSPIPSTKFLPLSALTSLGYVHIQPTLTFSNTPCHFAVGDIVHWSGIKRCGGAMHMGYLAAHNIHQLMRQRLNGSEPVFKKLDEIPPMIGLAVGKSAVAYWPEGGMTSGEDVLKAFFGDDLGFSICWSHLQLGWSKGEVVTDAAAEVAPEVSPEFVSEVVPEVVAKA</sequence>
<gene>
    <name evidence="2" type="ORF">QBC34DRAFT_413836</name>
</gene>
<name>A0AAV9GD46_9PEZI</name>
<dbReference type="GO" id="GO:0050660">
    <property type="term" value="F:flavin adenine dinucleotide binding"/>
    <property type="evidence" value="ECO:0007669"/>
    <property type="project" value="TreeGrafter"/>
</dbReference>
<dbReference type="EMBL" id="MU865969">
    <property type="protein sequence ID" value="KAK4445071.1"/>
    <property type="molecule type" value="Genomic_DNA"/>
</dbReference>
<dbReference type="Proteomes" id="UP001321760">
    <property type="component" value="Unassembled WGS sequence"/>
</dbReference>
<evidence type="ECO:0000259" key="1">
    <source>
        <dbReference type="Pfam" id="PF07992"/>
    </source>
</evidence>